<evidence type="ECO:0000313" key="3">
    <source>
        <dbReference type="Proteomes" id="UP001283361"/>
    </source>
</evidence>
<keyword evidence="1" id="KW-0732">Signal</keyword>
<proteinExistence type="predicted"/>
<sequence>MARRNTRARSILFCFALRTIVSVSEQSAGLRCVTQRAILMPRLIGLERHFMGTGSPGFGGSCFLIESRQPSGRGDVTGIYVALGVRHVFSASSRAAAPHRVRQ</sequence>
<feature type="signal peptide" evidence="1">
    <location>
        <begin position="1"/>
        <end position="24"/>
    </location>
</feature>
<dbReference type="AlphaFoldDB" id="A0AAE0ZY98"/>
<dbReference type="Proteomes" id="UP001283361">
    <property type="component" value="Unassembled WGS sequence"/>
</dbReference>
<dbReference type="EMBL" id="JAWDGP010003066">
    <property type="protein sequence ID" value="KAK3777685.1"/>
    <property type="molecule type" value="Genomic_DNA"/>
</dbReference>
<feature type="chain" id="PRO_5042138283" description="Secreted protein" evidence="1">
    <location>
        <begin position="25"/>
        <end position="103"/>
    </location>
</feature>
<reference evidence="2" key="1">
    <citation type="journal article" date="2023" name="G3 (Bethesda)">
        <title>A reference genome for the long-term kleptoplast-retaining sea slug Elysia crispata morphotype clarki.</title>
        <authorList>
            <person name="Eastman K.E."/>
            <person name="Pendleton A.L."/>
            <person name="Shaikh M.A."/>
            <person name="Suttiyut T."/>
            <person name="Ogas R."/>
            <person name="Tomko P."/>
            <person name="Gavelis G."/>
            <person name="Widhalm J.R."/>
            <person name="Wisecaver J.H."/>
        </authorList>
    </citation>
    <scope>NUCLEOTIDE SEQUENCE</scope>
    <source>
        <strain evidence="2">ECLA1</strain>
    </source>
</reference>
<protein>
    <recommendedName>
        <fullName evidence="4">Secreted protein</fullName>
    </recommendedName>
</protein>
<comment type="caution">
    <text evidence="2">The sequence shown here is derived from an EMBL/GenBank/DDBJ whole genome shotgun (WGS) entry which is preliminary data.</text>
</comment>
<evidence type="ECO:0008006" key="4">
    <source>
        <dbReference type="Google" id="ProtNLM"/>
    </source>
</evidence>
<keyword evidence="3" id="KW-1185">Reference proteome</keyword>
<gene>
    <name evidence="2" type="ORF">RRG08_021796</name>
</gene>
<accession>A0AAE0ZY98</accession>
<evidence type="ECO:0000256" key="1">
    <source>
        <dbReference type="SAM" id="SignalP"/>
    </source>
</evidence>
<organism evidence="2 3">
    <name type="scientific">Elysia crispata</name>
    <name type="common">lettuce slug</name>
    <dbReference type="NCBI Taxonomy" id="231223"/>
    <lineage>
        <taxon>Eukaryota</taxon>
        <taxon>Metazoa</taxon>
        <taxon>Spiralia</taxon>
        <taxon>Lophotrochozoa</taxon>
        <taxon>Mollusca</taxon>
        <taxon>Gastropoda</taxon>
        <taxon>Heterobranchia</taxon>
        <taxon>Euthyneura</taxon>
        <taxon>Panpulmonata</taxon>
        <taxon>Sacoglossa</taxon>
        <taxon>Placobranchoidea</taxon>
        <taxon>Plakobranchidae</taxon>
        <taxon>Elysia</taxon>
    </lineage>
</organism>
<evidence type="ECO:0000313" key="2">
    <source>
        <dbReference type="EMBL" id="KAK3777685.1"/>
    </source>
</evidence>
<name>A0AAE0ZY98_9GAST</name>